<dbReference type="Pfam" id="PF00107">
    <property type="entry name" value="ADH_zinc_N"/>
    <property type="match status" value="1"/>
</dbReference>
<name>A0A1R3WY58_9RHOB</name>
<proteinExistence type="predicted"/>
<dbReference type="InterPro" id="IPR036291">
    <property type="entry name" value="NAD(P)-bd_dom_sf"/>
</dbReference>
<dbReference type="Gene3D" id="3.90.180.10">
    <property type="entry name" value="Medium-chain alcohol dehydrogenases, catalytic domain"/>
    <property type="match status" value="1"/>
</dbReference>
<dbReference type="CDD" id="cd08253">
    <property type="entry name" value="zeta_crystallin"/>
    <property type="match status" value="1"/>
</dbReference>
<evidence type="ECO:0000313" key="4">
    <source>
        <dbReference type="Proteomes" id="UP000192455"/>
    </source>
</evidence>
<dbReference type="InterPro" id="IPR013149">
    <property type="entry name" value="ADH-like_C"/>
</dbReference>
<dbReference type="InterPro" id="IPR020843">
    <property type="entry name" value="ER"/>
</dbReference>
<evidence type="ECO:0000313" key="3">
    <source>
        <dbReference type="EMBL" id="SIT82673.1"/>
    </source>
</evidence>
<gene>
    <name evidence="3" type="ORF">SAMN05421849_1754</name>
</gene>
<dbReference type="OrthoDB" id="7355832at2"/>
<feature type="domain" description="Enoyl reductase (ER)" evidence="2">
    <location>
        <begin position="11"/>
        <end position="326"/>
    </location>
</feature>
<dbReference type="STRING" id="515897.SAMN05421849_1754"/>
<evidence type="ECO:0000259" key="2">
    <source>
        <dbReference type="SMART" id="SM00829"/>
    </source>
</evidence>
<dbReference type="GO" id="GO:0016491">
    <property type="term" value="F:oxidoreductase activity"/>
    <property type="evidence" value="ECO:0007669"/>
    <property type="project" value="InterPro"/>
</dbReference>
<accession>A0A1R3WY58</accession>
<dbReference type="RefSeq" id="WP_076649498.1">
    <property type="nucleotide sequence ID" value="NZ_FTPS01000001.1"/>
</dbReference>
<organism evidence="3 4">
    <name type="scientific">Pontibaca methylaminivorans</name>
    <dbReference type="NCBI Taxonomy" id="515897"/>
    <lineage>
        <taxon>Bacteria</taxon>
        <taxon>Pseudomonadati</taxon>
        <taxon>Pseudomonadota</taxon>
        <taxon>Alphaproteobacteria</taxon>
        <taxon>Rhodobacterales</taxon>
        <taxon>Roseobacteraceae</taxon>
        <taxon>Pontibaca</taxon>
    </lineage>
</organism>
<dbReference type="InterPro" id="IPR051603">
    <property type="entry name" value="Zinc-ADH_QOR/CCCR"/>
</dbReference>
<dbReference type="SUPFAM" id="SSF51735">
    <property type="entry name" value="NAD(P)-binding Rossmann-fold domains"/>
    <property type="match status" value="1"/>
</dbReference>
<dbReference type="Gene3D" id="3.40.50.720">
    <property type="entry name" value="NAD(P)-binding Rossmann-like Domain"/>
    <property type="match status" value="1"/>
</dbReference>
<reference evidence="3 4" key="1">
    <citation type="submission" date="2017-01" db="EMBL/GenBank/DDBJ databases">
        <authorList>
            <person name="Mah S.A."/>
            <person name="Swanson W.J."/>
            <person name="Moy G.W."/>
            <person name="Vacquier V.D."/>
        </authorList>
    </citation>
    <scope>NUCLEOTIDE SEQUENCE [LARGE SCALE GENOMIC DNA]</scope>
    <source>
        <strain evidence="3 4">DSM 21219</strain>
    </source>
</reference>
<dbReference type="InterPro" id="IPR011032">
    <property type="entry name" value="GroES-like_sf"/>
</dbReference>
<protein>
    <submittedName>
        <fullName evidence="3">NADPH2:quinone reductase</fullName>
    </submittedName>
</protein>
<dbReference type="PANTHER" id="PTHR44154">
    <property type="entry name" value="QUINONE OXIDOREDUCTASE"/>
    <property type="match status" value="1"/>
</dbReference>
<dbReference type="AlphaFoldDB" id="A0A1R3WY58"/>
<evidence type="ECO:0000256" key="1">
    <source>
        <dbReference type="ARBA" id="ARBA00022857"/>
    </source>
</evidence>
<dbReference type="InterPro" id="IPR013154">
    <property type="entry name" value="ADH-like_N"/>
</dbReference>
<dbReference type="Pfam" id="PF08240">
    <property type="entry name" value="ADH_N"/>
    <property type="match status" value="1"/>
</dbReference>
<dbReference type="Proteomes" id="UP000192455">
    <property type="component" value="Unassembled WGS sequence"/>
</dbReference>
<keyword evidence="4" id="KW-1185">Reference proteome</keyword>
<sequence length="329" mass="33762">MQALAYRRYGNAADVLRIEDIPCPAPQAGEVTVDLAFSGVNPSDVKARAGARAGAAEMPFPLIVPHSDGAGVISAIGEGVAGERLGQRVWIWNGQWRRALGTAAAQITLPAAQAVPLPDNLPLETGAVLGIPGLTAAHAVFGGGDVSGRTVLVQGGAGTVGHLAMQLARRGGARTIATARGRGLDQVRGAGADAALDFESPDLAQEILAANGGHPVDRIIEVEFGRNIATDTEVIAENGTICAYGSALAPEPGLPFYPLLFKAVTVELMLVYLLPDAARAAAIRRLHDALRHGALDCPVAAVFDLADGARAHDAVAAGAREGAILLRTA</sequence>
<dbReference type="SUPFAM" id="SSF50129">
    <property type="entry name" value="GroES-like"/>
    <property type="match status" value="1"/>
</dbReference>
<dbReference type="SMART" id="SM00829">
    <property type="entry name" value="PKS_ER"/>
    <property type="match status" value="1"/>
</dbReference>
<keyword evidence="1" id="KW-0521">NADP</keyword>
<dbReference type="EMBL" id="FTPS01000001">
    <property type="protein sequence ID" value="SIT82673.1"/>
    <property type="molecule type" value="Genomic_DNA"/>
</dbReference>
<dbReference type="PANTHER" id="PTHR44154:SF1">
    <property type="entry name" value="QUINONE OXIDOREDUCTASE"/>
    <property type="match status" value="1"/>
</dbReference>